<dbReference type="EMBL" id="BNCD01000014">
    <property type="protein sequence ID" value="GHH83730.1"/>
    <property type="molecule type" value="Genomic_DNA"/>
</dbReference>
<dbReference type="RefSeq" id="WP_189935123.1">
    <property type="nucleotide sequence ID" value="NZ_BNCD01000014.1"/>
</dbReference>
<comment type="caution">
    <text evidence="2">The sequence shown here is derived from an EMBL/GenBank/DDBJ whole genome shotgun (WGS) entry which is preliminary data.</text>
</comment>
<dbReference type="AlphaFoldDB" id="A0A919GGW9"/>
<feature type="chain" id="PRO_5037333931" evidence="1">
    <location>
        <begin position="30"/>
        <end position="120"/>
    </location>
</feature>
<protein>
    <submittedName>
        <fullName evidence="2">Uncharacterized protein</fullName>
    </submittedName>
</protein>
<evidence type="ECO:0000313" key="3">
    <source>
        <dbReference type="Proteomes" id="UP000603708"/>
    </source>
</evidence>
<reference evidence="2" key="2">
    <citation type="submission" date="2020-09" db="EMBL/GenBank/DDBJ databases">
        <authorList>
            <person name="Sun Q."/>
            <person name="Ohkuma M."/>
        </authorList>
    </citation>
    <scope>NUCLEOTIDE SEQUENCE</scope>
    <source>
        <strain evidence="2">JCM 5069</strain>
    </source>
</reference>
<name>A0A919GGW9_9ACTN</name>
<feature type="signal peptide" evidence="1">
    <location>
        <begin position="1"/>
        <end position="29"/>
    </location>
</feature>
<evidence type="ECO:0000256" key="1">
    <source>
        <dbReference type="SAM" id="SignalP"/>
    </source>
</evidence>
<accession>A0A919GGW9</accession>
<reference evidence="2" key="1">
    <citation type="journal article" date="2014" name="Int. J. Syst. Evol. Microbiol.">
        <title>Complete genome sequence of Corynebacterium casei LMG S-19264T (=DSM 44701T), isolated from a smear-ripened cheese.</title>
        <authorList>
            <consortium name="US DOE Joint Genome Institute (JGI-PGF)"/>
            <person name="Walter F."/>
            <person name="Albersmeier A."/>
            <person name="Kalinowski J."/>
            <person name="Ruckert C."/>
        </authorList>
    </citation>
    <scope>NUCLEOTIDE SEQUENCE</scope>
    <source>
        <strain evidence="2">JCM 5069</strain>
    </source>
</reference>
<organism evidence="2 3">
    <name type="scientific">Streptomyces sulfonofaciens</name>
    <dbReference type="NCBI Taxonomy" id="68272"/>
    <lineage>
        <taxon>Bacteria</taxon>
        <taxon>Bacillati</taxon>
        <taxon>Actinomycetota</taxon>
        <taxon>Actinomycetes</taxon>
        <taxon>Kitasatosporales</taxon>
        <taxon>Streptomycetaceae</taxon>
        <taxon>Streptomyces</taxon>
    </lineage>
</organism>
<dbReference type="Proteomes" id="UP000603708">
    <property type="component" value="Unassembled WGS sequence"/>
</dbReference>
<evidence type="ECO:0000313" key="2">
    <source>
        <dbReference type="EMBL" id="GHH83730.1"/>
    </source>
</evidence>
<keyword evidence="1" id="KW-0732">Signal</keyword>
<keyword evidence="3" id="KW-1185">Reference proteome</keyword>
<proteinExistence type="predicted"/>
<sequence length="120" mass="12376">MTRRTRKLATAATAAALLALAGGAGSATAADVGDVFFYSGTGQSGSRTPASLDDPGTCHNLAEPALSGLDYAVDYVNVYFNSDCRTGAPGTSSDLYYVLGSLHADDFPYPAVSYRVRPAS</sequence>
<gene>
    <name evidence="2" type="ORF">GCM10018793_46540</name>
</gene>